<organism evidence="4 5">
    <name type="scientific">Luteibacter pinisoli</name>
    <dbReference type="NCBI Taxonomy" id="2589080"/>
    <lineage>
        <taxon>Bacteria</taxon>
        <taxon>Pseudomonadati</taxon>
        <taxon>Pseudomonadota</taxon>
        <taxon>Gammaproteobacteria</taxon>
        <taxon>Lysobacterales</taxon>
        <taxon>Rhodanobacteraceae</taxon>
        <taxon>Luteibacter</taxon>
    </lineage>
</organism>
<evidence type="ECO:0000259" key="3">
    <source>
        <dbReference type="Pfam" id="PF00724"/>
    </source>
</evidence>
<evidence type="ECO:0000313" key="4">
    <source>
        <dbReference type="EMBL" id="QDE41479.1"/>
    </source>
</evidence>
<dbReference type="OrthoDB" id="8523426at2"/>
<dbReference type="PANTHER" id="PTHR43656">
    <property type="entry name" value="BINDING OXIDOREDUCTASE, PUTATIVE (AFU_ORTHOLOGUE AFUA_2G08260)-RELATED"/>
    <property type="match status" value="1"/>
</dbReference>
<dbReference type="CDD" id="cd02803">
    <property type="entry name" value="OYE_like_FMN_family"/>
    <property type="match status" value="1"/>
</dbReference>
<keyword evidence="2" id="KW-0560">Oxidoreductase</keyword>
<evidence type="ECO:0000256" key="2">
    <source>
        <dbReference type="ARBA" id="ARBA00023002"/>
    </source>
</evidence>
<accession>A0A4Y5ZA91</accession>
<sequence length="357" mass="38475">MWGMSLPNRLAVAPMSRVTATPDGYPSQRMVRYYEGFARGGFALLITEGIYPDKSFSQGYFNQPGLADDDQAKAWRPITDNIHRHGSRVFAQLMHAGALSQGNPHRSHTVGPSAISPNGTQLTFYKGVGQYPTPVAMTSGQIDEAIGGFVQATVRAATLAGFDGVEIHGANGYLLDQFLTETSNQRADEWGGHVIKRVRLLTETISRVRAAVDQRFPVGVRISQGKVNDFHAKWPGGEDDAAVIFRALAKAGADFIHVTEYEAWRPAFDGADTSLVALAKRYAGDVPLIANGGLHDLQRAAHMVKQGVAMVAMGRGALANPDMPSLIASGRALRPFDASILGPIADIKESELTLRHG</sequence>
<dbReference type="Proteomes" id="UP000316093">
    <property type="component" value="Chromosome"/>
</dbReference>
<dbReference type="InterPro" id="IPR051799">
    <property type="entry name" value="NADH_flavin_oxidoreductase"/>
</dbReference>
<dbReference type="Gene3D" id="3.20.20.70">
    <property type="entry name" value="Aldolase class I"/>
    <property type="match status" value="1"/>
</dbReference>
<dbReference type="PANTHER" id="PTHR43656:SF2">
    <property type="entry name" value="BINDING OXIDOREDUCTASE, PUTATIVE (AFU_ORTHOLOGUE AFUA_2G08260)-RELATED"/>
    <property type="match status" value="1"/>
</dbReference>
<proteinExistence type="predicted"/>
<feature type="domain" description="NADH:flavin oxidoreductase/NADH oxidase N-terminal" evidence="3">
    <location>
        <begin position="4"/>
        <end position="333"/>
    </location>
</feature>
<name>A0A4Y5ZA91_9GAMM</name>
<dbReference type="KEGG" id="lpy:FIV34_00105"/>
<dbReference type="InterPro" id="IPR013785">
    <property type="entry name" value="Aldolase_TIM"/>
</dbReference>
<protein>
    <submittedName>
        <fullName evidence="4">NADH:flavin oxidoreductase</fullName>
    </submittedName>
</protein>
<keyword evidence="1" id="KW-0285">Flavoprotein</keyword>
<dbReference type="GO" id="GO:0016491">
    <property type="term" value="F:oxidoreductase activity"/>
    <property type="evidence" value="ECO:0007669"/>
    <property type="project" value="UniProtKB-KW"/>
</dbReference>
<dbReference type="AlphaFoldDB" id="A0A4Y5ZA91"/>
<gene>
    <name evidence="4" type="ORF">FIV34_00105</name>
</gene>
<evidence type="ECO:0000256" key="1">
    <source>
        <dbReference type="ARBA" id="ARBA00022630"/>
    </source>
</evidence>
<keyword evidence="5" id="KW-1185">Reference proteome</keyword>
<dbReference type="InterPro" id="IPR001155">
    <property type="entry name" value="OxRdtase_FMN_N"/>
</dbReference>
<evidence type="ECO:0000313" key="5">
    <source>
        <dbReference type="Proteomes" id="UP000316093"/>
    </source>
</evidence>
<reference evidence="4 5" key="1">
    <citation type="submission" date="2019-06" db="EMBL/GenBank/DDBJ databases">
        <title>A complete genome sequence for Luteibacter pinisoli MAH-14.</title>
        <authorList>
            <person name="Baltrus D.A."/>
        </authorList>
    </citation>
    <scope>NUCLEOTIDE SEQUENCE [LARGE SCALE GENOMIC DNA]</scope>
    <source>
        <strain evidence="4 5">MAH-14</strain>
    </source>
</reference>
<dbReference type="EMBL" id="CP041046">
    <property type="protein sequence ID" value="QDE41479.1"/>
    <property type="molecule type" value="Genomic_DNA"/>
</dbReference>
<dbReference type="SUPFAM" id="SSF51395">
    <property type="entry name" value="FMN-linked oxidoreductases"/>
    <property type="match status" value="1"/>
</dbReference>
<dbReference type="Pfam" id="PF00724">
    <property type="entry name" value="Oxidored_FMN"/>
    <property type="match status" value="1"/>
</dbReference>
<dbReference type="GO" id="GO:0010181">
    <property type="term" value="F:FMN binding"/>
    <property type="evidence" value="ECO:0007669"/>
    <property type="project" value="InterPro"/>
</dbReference>